<sequence>MDQISAINANRLLGNEDDAIVIEMMYSGPQLLVHEPCTVALRGGNFRCIIDGKEVDSSKPIPLYKGNQIQFRTGTTGMFGYLAVRGGVKSDKVLGSGTSLSGYTGKSRLKKGDMLEANDEKISKVDQNKEVIDTDYNTSSIAVYPGPEYEAFAHKLPDLETMTWTVSNSSNRMSYQMEELLSKEASGILTAPVQAGTVQLTPSGRLVVLMRDCQTTGGYARILQLTDRAVSQLAQKRPGSRINFSLKL</sequence>
<dbReference type="Gene3D" id="2.40.100.10">
    <property type="entry name" value="Cyclophilin-like"/>
    <property type="match status" value="1"/>
</dbReference>
<feature type="domain" description="Carboxyltransferase" evidence="4">
    <location>
        <begin position="1"/>
        <end position="248"/>
    </location>
</feature>
<protein>
    <recommendedName>
        <fullName evidence="4">Carboxyltransferase domain-containing protein</fullName>
    </recommendedName>
</protein>
<dbReference type="GO" id="GO:0005524">
    <property type="term" value="F:ATP binding"/>
    <property type="evidence" value="ECO:0007669"/>
    <property type="project" value="UniProtKB-KW"/>
</dbReference>
<evidence type="ECO:0000259" key="4">
    <source>
        <dbReference type="SMART" id="SM00797"/>
    </source>
</evidence>
<dbReference type="InterPro" id="IPR003778">
    <property type="entry name" value="CT_A_B"/>
</dbReference>
<dbReference type="PANTHER" id="PTHR43309">
    <property type="entry name" value="5-OXOPROLINASE SUBUNIT C"/>
    <property type="match status" value="1"/>
</dbReference>
<evidence type="ECO:0000256" key="1">
    <source>
        <dbReference type="ARBA" id="ARBA00022741"/>
    </source>
</evidence>
<comment type="caution">
    <text evidence="5">The sequence shown here is derived from an EMBL/GenBank/DDBJ whole genome shotgun (WGS) entry which is preliminary data.</text>
</comment>
<gene>
    <name evidence="5" type="ORF">BST85_04050</name>
</gene>
<proteinExistence type="predicted"/>
<evidence type="ECO:0000256" key="2">
    <source>
        <dbReference type="ARBA" id="ARBA00022801"/>
    </source>
</evidence>
<keyword evidence="2" id="KW-0378">Hydrolase</keyword>
<dbReference type="InterPro" id="IPR052708">
    <property type="entry name" value="PxpC"/>
</dbReference>
<keyword evidence="1" id="KW-0547">Nucleotide-binding</keyword>
<dbReference type="Pfam" id="PF02626">
    <property type="entry name" value="CT_A_B"/>
    <property type="match status" value="1"/>
</dbReference>
<dbReference type="SMART" id="SM00797">
    <property type="entry name" value="AHS2"/>
    <property type="match status" value="1"/>
</dbReference>
<organism evidence="5 6">
    <name type="scientific">Aureitalea marina</name>
    <dbReference type="NCBI Taxonomy" id="930804"/>
    <lineage>
        <taxon>Bacteria</taxon>
        <taxon>Pseudomonadati</taxon>
        <taxon>Bacteroidota</taxon>
        <taxon>Flavobacteriia</taxon>
        <taxon>Flavobacteriales</taxon>
        <taxon>Flavobacteriaceae</taxon>
        <taxon>Aureitalea</taxon>
    </lineage>
</organism>
<dbReference type="PANTHER" id="PTHR43309:SF3">
    <property type="entry name" value="5-OXOPROLINASE SUBUNIT C"/>
    <property type="match status" value="1"/>
</dbReference>
<name>A0A2S7KNH2_9FLAO</name>
<evidence type="ECO:0000313" key="6">
    <source>
        <dbReference type="Proteomes" id="UP000239800"/>
    </source>
</evidence>
<evidence type="ECO:0000313" key="5">
    <source>
        <dbReference type="EMBL" id="PQB04165.1"/>
    </source>
</evidence>
<keyword evidence="3" id="KW-0067">ATP-binding</keyword>
<dbReference type="GO" id="GO:0016787">
    <property type="term" value="F:hydrolase activity"/>
    <property type="evidence" value="ECO:0007669"/>
    <property type="project" value="UniProtKB-KW"/>
</dbReference>
<dbReference type="Proteomes" id="UP000239800">
    <property type="component" value="Unassembled WGS sequence"/>
</dbReference>
<keyword evidence="6" id="KW-1185">Reference proteome</keyword>
<dbReference type="EMBL" id="MQUB01000001">
    <property type="protein sequence ID" value="PQB04165.1"/>
    <property type="molecule type" value="Genomic_DNA"/>
</dbReference>
<dbReference type="InterPro" id="IPR029000">
    <property type="entry name" value="Cyclophilin-like_dom_sf"/>
</dbReference>
<evidence type="ECO:0000256" key="3">
    <source>
        <dbReference type="ARBA" id="ARBA00022840"/>
    </source>
</evidence>
<dbReference type="AlphaFoldDB" id="A0A2S7KNH2"/>
<reference evidence="5 6" key="1">
    <citation type="submission" date="2016-11" db="EMBL/GenBank/DDBJ databases">
        <title>Trade-off between light-utilization and light-protection in marine flavobacteria.</title>
        <authorList>
            <person name="Kumagai Y."/>
        </authorList>
    </citation>
    <scope>NUCLEOTIDE SEQUENCE [LARGE SCALE GENOMIC DNA]</scope>
    <source>
        <strain evidence="5 6">NBRC 107741</strain>
    </source>
</reference>
<accession>A0A2S7KNH2</accession>